<dbReference type="PROSITE" id="PS00086">
    <property type="entry name" value="CYTOCHROME_P450"/>
    <property type="match status" value="1"/>
</dbReference>
<dbReference type="EMBL" id="JEMT01025817">
    <property type="protein sequence ID" value="EXX60993.1"/>
    <property type="molecule type" value="Genomic_DNA"/>
</dbReference>
<feature type="binding site" description="axial binding residue" evidence="3">
    <location>
        <position position="486"/>
    </location>
    <ligand>
        <name>heme</name>
        <dbReference type="ChEBI" id="CHEBI:30413"/>
    </ligand>
    <ligandPart>
        <name>Fe</name>
        <dbReference type="ChEBI" id="CHEBI:18248"/>
    </ligandPart>
</feature>
<keyword evidence="1 3" id="KW-0479">Metal-binding</keyword>
<dbReference type="InterPro" id="IPR001128">
    <property type="entry name" value="Cyt_P450"/>
</dbReference>
<dbReference type="Proteomes" id="UP000022910">
    <property type="component" value="Unassembled WGS sequence"/>
</dbReference>
<feature type="transmembrane region" description="Helical" evidence="5">
    <location>
        <begin position="6"/>
        <end position="24"/>
    </location>
</feature>
<dbReference type="InterPro" id="IPR036396">
    <property type="entry name" value="Cyt_P450_sf"/>
</dbReference>
<keyword evidence="7" id="KW-1185">Reference proteome</keyword>
<dbReference type="PRINTS" id="PR00385">
    <property type="entry name" value="P450"/>
</dbReference>
<dbReference type="GO" id="GO:0005506">
    <property type="term" value="F:iron ion binding"/>
    <property type="evidence" value="ECO:0007669"/>
    <property type="project" value="InterPro"/>
</dbReference>
<dbReference type="PRINTS" id="PR00463">
    <property type="entry name" value="EP450I"/>
</dbReference>
<keyword evidence="4" id="KW-0503">Monooxygenase</keyword>
<name>A0A015M2D2_RHIIW</name>
<sequence length="539" mass="63144">MISLFGISSLLVTLIVIYVSRFYYRYFTRKNPLPGPFPLPLIGNFHLSIGMGFNEFFTSMHKKYGDMFEIYLAGERNIVLCRADLTDKLNMPSTKSNFFTRFVTDEAFIEYELYGVGIGSNNDFESWKFNRQFFDQSILTPNFNYQAVEWVNVLCKEMESYWVDLGENYELDLSRWMHRFTNEIIFKVTTGIKNNSVASYYNSILESDNTLKGKKVETVETVEESDKFVKSVETYVRGLIYLTVCKQFVLHYVPFIREKWKSYLENKDYLLNKLGKVVKERKAEIENTPLDQPLRHDMVTSYITANTPRDINTVKRSGADLLRPATDREIRGMVLDSLLGGTETVANVFCFIVYYLGRYPEVKQKVRRELDAVLGNDLTKLVTYENLEELQYCEAVINEVFRNCPVSFMMHRLNTESDNVGGYDWPASTRFLMLYSAIMKHKDNWTDPDKFDPDRWYKIEESDKYLLEKQKAKNVFPMFGGGIRICPGKKLAIIELKSLMIYFRKYDIEMADINAPLKLRREYINTAEDFIVKVKPRKF</sequence>
<dbReference type="Pfam" id="PF00067">
    <property type="entry name" value="p450"/>
    <property type="match status" value="1"/>
</dbReference>
<comment type="caution">
    <text evidence="6">The sequence shown here is derived from an EMBL/GenBank/DDBJ whole genome shotgun (WGS) entry which is preliminary data.</text>
</comment>
<dbReference type="GO" id="GO:0016705">
    <property type="term" value="F:oxidoreductase activity, acting on paired donors, with incorporation or reduction of molecular oxygen"/>
    <property type="evidence" value="ECO:0007669"/>
    <property type="project" value="InterPro"/>
</dbReference>
<keyword evidence="5" id="KW-0472">Membrane</keyword>
<evidence type="ECO:0000256" key="1">
    <source>
        <dbReference type="ARBA" id="ARBA00022723"/>
    </source>
</evidence>
<keyword evidence="5" id="KW-1133">Transmembrane helix</keyword>
<dbReference type="Gene3D" id="1.10.630.10">
    <property type="entry name" value="Cytochrome P450"/>
    <property type="match status" value="1"/>
</dbReference>
<evidence type="ECO:0000256" key="2">
    <source>
        <dbReference type="ARBA" id="ARBA00023004"/>
    </source>
</evidence>
<comment type="similarity">
    <text evidence="4">Belongs to the cytochrome P450 family.</text>
</comment>
<keyword evidence="2 3" id="KW-0408">Iron</keyword>
<accession>A0A015M2D2</accession>
<dbReference type="PANTHER" id="PTHR24301">
    <property type="entry name" value="THROMBOXANE-A SYNTHASE"/>
    <property type="match status" value="1"/>
</dbReference>
<comment type="cofactor">
    <cofactor evidence="3">
        <name>heme</name>
        <dbReference type="ChEBI" id="CHEBI:30413"/>
    </cofactor>
</comment>
<keyword evidence="3 4" id="KW-0349">Heme</keyword>
<dbReference type="AlphaFoldDB" id="A0A015M2D2"/>
<dbReference type="InterPro" id="IPR017972">
    <property type="entry name" value="Cyt_P450_CS"/>
</dbReference>
<organism evidence="6 7">
    <name type="scientific">Rhizophagus irregularis (strain DAOM 197198w)</name>
    <name type="common">Glomus intraradices</name>
    <dbReference type="NCBI Taxonomy" id="1432141"/>
    <lineage>
        <taxon>Eukaryota</taxon>
        <taxon>Fungi</taxon>
        <taxon>Fungi incertae sedis</taxon>
        <taxon>Mucoromycota</taxon>
        <taxon>Glomeromycotina</taxon>
        <taxon>Glomeromycetes</taxon>
        <taxon>Glomerales</taxon>
        <taxon>Glomeraceae</taxon>
        <taxon>Rhizophagus</taxon>
    </lineage>
</organism>
<dbReference type="OrthoDB" id="2330107at2759"/>
<dbReference type="GO" id="GO:0004497">
    <property type="term" value="F:monooxygenase activity"/>
    <property type="evidence" value="ECO:0007669"/>
    <property type="project" value="UniProtKB-KW"/>
</dbReference>
<dbReference type="HOGENOM" id="CLU_001570_12_0_1"/>
<evidence type="ECO:0000313" key="6">
    <source>
        <dbReference type="EMBL" id="EXX60993.1"/>
    </source>
</evidence>
<protein>
    <submittedName>
        <fullName evidence="6">C-22 sterol desaturase</fullName>
    </submittedName>
</protein>
<evidence type="ECO:0000256" key="4">
    <source>
        <dbReference type="RuleBase" id="RU000461"/>
    </source>
</evidence>
<dbReference type="GO" id="GO:0020037">
    <property type="term" value="F:heme binding"/>
    <property type="evidence" value="ECO:0007669"/>
    <property type="project" value="InterPro"/>
</dbReference>
<evidence type="ECO:0000313" key="7">
    <source>
        <dbReference type="Proteomes" id="UP000022910"/>
    </source>
</evidence>
<dbReference type="PANTHER" id="PTHR24301:SF2">
    <property type="entry name" value="THROMBOXANE-A SYNTHASE"/>
    <property type="match status" value="1"/>
</dbReference>
<keyword evidence="5" id="KW-0812">Transmembrane</keyword>
<evidence type="ECO:0000256" key="5">
    <source>
        <dbReference type="SAM" id="Phobius"/>
    </source>
</evidence>
<dbReference type="SUPFAM" id="SSF48264">
    <property type="entry name" value="Cytochrome P450"/>
    <property type="match status" value="1"/>
</dbReference>
<dbReference type="STRING" id="1432141.A0A015M2D2"/>
<keyword evidence="4" id="KW-0560">Oxidoreductase</keyword>
<dbReference type="OMA" id="GCPFDPF"/>
<gene>
    <name evidence="6" type="ORF">RirG_175020</name>
</gene>
<dbReference type="CDD" id="cd00302">
    <property type="entry name" value="cytochrome_P450"/>
    <property type="match status" value="1"/>
</dbReference>
<evidence type="ECO:0000256" key="3">
    <source>
        <dbReference type="PIRSR" id="PIRSR602401-1"/>
    </source>
</evidence>
<dbReference type="InterPro" id="IPR002401">
    <property type="entry name" value="Cyt_P450_E_grp-I"/>
</dbReference>
<reference evidence="6 7" key="1">
    <citation type="submission" date="2014-02" db="EMBL/GenBank/DDBJ databases">
        <title>Single nucleus genome sequencing reveals high similarity among nuclei of an endomycorrhizal fungus.</title>
        <authorList>
            <person name="Lin K."/>
            <person name="Geurts R."/>
            <person name="Zhang Z."/>
            <person name="Limpens E."/>
            <person name="Saunders D.G."/>
            <person name="Mu D."/>
            <person name="Pang E."/>
            <person name="Cao H."/>
            <person name="Cha H."/>
            <person name="Lin T."/>
            <person name="Zhou Q."/>
            <person name="Shang Y."/>
            <person name="Li Y."/>
            <person name="Ivanov S."/>
            <person name="Sharma T."/>
            <person name="Velzen R.V."/>
            <person name="Ruijter N.D."/>
            <person name="Aanen D.K."/>
            <person name="Win J."/>
            <person name="Kamoun S."/>
            <person name="Bisseling T."/>
            <person name="Huang S."/>
        </authorList>
    </citation>
    <scope>NUCLEOTIDE SEQUENCE [LARGE SCALE GENOMIC DNA]</scope>
    <source>
        <strain evidence="7">DAOM197198w</strain>
    </source>
</reference>
<proteinExistence type="inferred from homology"/>